<dbReference type="OrthoDB" id="5819035at2759"/>
<reference evidence="3" key="2">
    <citation type="submission" date="2019-09" db="UniProtKB">
        <authorList>
            <consortium name="WormBaseParasite"/>
        </authorList>
    </citation>
    <scope>IDENTIFICATION</scope>
</reference>
<evidence type="ECO:0000313" key="2">
    <source>
        <dbReference type="Proteomes" id="UP000050761"/>
    </source>
</evidence>
<gene>
    <name evidence="1" type="ORF">HPBE_LOCUS14823</name>
</gene>
<dbReference type="EMBL" id="UZAH01028553">
    <property type="protein sequence ID" value="VDP00906.1"/>
    <property type="molecule type" value="Genomic_DNA"/>
</dbReference>
<dbReference type="WBParaSite" id="HPBE_0001482201-mRNA-1">
    <property type="protein sequence ID" value="HPBE_0001482201-mRNA-1"/>
    <property type="gene ID" value="HPBE_0001482201"/>
</dbReference>
<name>A0A3P8E0F2_HELPZ</name>
<dbReference type="AlphaFoldDB" id="A0A3P8E0F2"/>
<organism evidence="1">
    <name type="scientific">Heligmosomoides polygyrus</name>
    <name type="common">Parasitic roundworm</name>
    <dbReference type="NCBI Taxonomy" id="6339"/>
    <lineage>
        <taxon>Eukaryota</taxon>
        <taxon>Metazoa</taxon>
        <taxon>Ecdysozoa</taxon>
        <taxon>Nematoda</taxon>
        <taxon>Chromadorea</taxon>
        <taxon>Rhabditida</taxon>
        <taxon>Rhabditina</taxon>
        <taxon>Rhabditomorpha</taxon>
        <taxon>Strongyloidea</taxon>
        <taxon>Heligmosomidae</taxon>
        <taxon>Heligmosomoides</taxon>
    </lineage>
</organism>
<reference evidence="1 2" key="1">
    <citation type="submission" date="2018-11" db="EMBL/GenBank/DDBJ databases">
        <authorList>
            <consortium name="Pathogen Informatics"/>
        </authorList>
    </citation>
    <scope>NUCLEOTIDE SEQUENCE [LARGE SCALE GENOMIC DNA]</scope>
</reference>
<accession>A0A3P8E0F2</accession>
<proteinExistence type="predicted"/>
<keyword evidence="2" id="KW-1185">Reference proteome</keyword>
<protein>
    <submittedName>
        <fullName evidence="3">SWIM-type domain-containing protein</fullName>
    </submittedName>
</protein>
<dbReference type="Proteomes" id="UP000050761">
    <property type="component" value="Unassembled WGS sequence"/>
</dbReference>
<evidence type="ECO:0000313" key="1">
    <source>
        <dbReference type="EMBL" id="VDP00906.1"/>
    </source>
</evidence>
<evidence type="ECO:0000313" key="3">
    <source>
        <dbReference type="WBParaSite" id="HPBE_0001482201-mRNA-1"/>
    </source>
</evidence>
<sequence length="216" mass="24397">MAIEDSPEAVTITRDLARLPWLHAQENEIMKALCRRNSYCAVRFSQPPAADAAREVLCSYVKLTNVPTDSCGRRILDAVITIAEKYKPTSSAQYAIGGFPPHPRNCSNCICPGRYGGPLCKHRSDIIVVHNQRVGKEDKFRGHFLEEYAIVGDAYLKDLQRHIAGHCQSSYGALCTRNYKKYDKLLCQNQEKYVASYRIKDDVTVRPHQLVLEPQA</sequence>